<protein>
    <submittedName>
        <fullName evidence="1">Uncharacterized protein</fullName>
    </submittedName>
</protein>
<feature type="non-terminal residue" evidence="1">
    <location>
        <position position="1"/>
    </location>
</feature>
<evidence type="ECO:0000313" key="2">
    <source>
        <dbReference type="Proteomes" id="UP000760819"/>
    </source>
</evidence>
<gene>
    <name evidence="1" type="ORF">KC640_00110</name>
</gene>
<reference evidence="1" key="1">
    <citation type="submission" date="2020-04" db="EMBL/GenBank/DDBJ databases">
        <authorList>
            <person name="Zhang T."/>
        </authorList>
    </citation>
    <scope>NUCLEOTIDE SEQUENCE</scope>
    <source>
        <strain evidence="1">HKST-UBA12</strain>
    </source>
</reference>
<proteinExistence type="predicted"/>
<comment type="caution">
    <text evidence="1">The sequence shown here is derived from an EMBL/GenBank/DDBJ whole genome shotgun (WGS) entry which is preliminary data.</text>
</comment>
<dbReference type="Proteomes" id="UP000760819">
    <property type="component" value="Unassembled WGS sequence"/>
</dbReference>
<name>A0A955I6I0_9BACT</name>
<evidence type="ECO:0000313" key="1">
    <source>
        <dbReference type="EMBL" id="MCA9378809.1"/>
    </source>
</evidence>
<organism evidence="1 2">
    <name type="scientific">Candidatus Dojkabacteria bacterium</name>
    <dbReference type="NCBI Taxonomy" id="2099670"/>
    <lineage>
        <taxon>Bacteria</taxon>
        <taxon>Candidatus Dojkabacteria</taxon>
    </lineage>
</organism>
<sequence>ERTKEVNSSYDLNGGIDSTWRDLASNIDVFPRNIFFDTTQISTPGVFFQNTAKEYELYITPSGFLWREV</sequence>
<reference evidence="1" key="2">
    <citation type="journal article" date="2021" name="Microbiome">
        <title>Successional dynamics and alternative stable states in a saline activated sludge microbial community over 9 years.</title>
        <authorList>
            <person name="Wang Y."/>
            <person name="Ye J."/>
            <person name="Ju F."/>
            <person name="Liu L."/>
            <person name="Boyd J.A."/>
            <person name="Deng Y."/>
            <person name="Parks D.H."/>
            <person name="Jiang X."/>
            <person name="Yin X."/>
            <person name="Woodcroft B.J."/>
            <person name="Tyson G.W."/>
            <person name="Hugenholtz P."/>
            <person name="Polz M.F."/>
            <person name="Zhang T."/>
        </authorList>
    </citation>
    <scope>NUCLEOTIDE SEQUENCE</scope>
    <source>
        <strain evidence="1">HKST-UBA12</strain>
    </source>
</reference>
<dbReference type="EMBL" id="JAGQLI010000009">
    <property type="protein sequence ID" value="MCA9378809.1"/>
    <property type="molecule type" value="Genomic_DNA"/>
</dbReference>
<dbReference type="AlphaFoldDB" id="A0A955I6I0"/>
<accession>A0A955I6I0</accession>